<feature type="compositionally biased region" description="Basic and acidic residues" evidence="5">
    <location>
        <begin position="25"/>
        <end position="52"/>
    </location>
</feature>
<feature type="compositionally biased region" description="Basic and acidic residues" evidence="5">
    <location>
        <begin position="330"/>
        <end position="354"/>
    </location>
</feature>
<feature type="compositionally biased region" description="Polar residues" evidence="5">
    <location>
        <begin position="295"/>
        <end position="312"/>
    </location>
</feature>
<feature type="compositionally biased region" description="Basic and acidic residues" evidence="5">
    <location>
        <begin position="81"/>
        <end position="96"/>
    </location>
</feature>
<proteinExistence type="inferred from homology"/>
<dbReference type="Pfam" id="PF08159">
    <property type="entry name" value="NUC153"/>
    <property type="match status" value="1"/>
</dbReference>
<gene>
    <name evidence="8" type="ORF">BDZ90DRAFT_232358</name>
</gene>
<dbReference type="GO" id="GO:0005730">
    <property type="term" value="C:nucleolus"/>
    <property type="evidence" value="ECO:0007669"/>
    <property type="project" value="UniProtKB-SubCell"/>
</dbReference>
<dbReference type="GeneID" id="37028042"/>
<feature type="compositionally biased region" description="Basic and acidic residues" evidence="5">
    <location>
        <begin position="618"/>
        <end position="637"/>
    </location>
</feature>
<dbReference type="Pfam" id="PF25121">
    <property type="entry name" value="RRM_ESF1"/>
    <property type="match status" value="1"/>
</dbReference>
<evidence type="ECO:0000256" key="2">
    <source>
        <dbReference type="ARBA" id="ARBA00009087"/>
    </source>
</evidence>
<evidence type="ECO:0000259" key="6">
    <source>
        <dbReference type="Pfam" id="PF08159"/>
    </source>
</evidence>
<feature type="region of interest" description="Disordered" evidence="5">
    <location>
        <begin position="814"/>
        <end position="900"/>
    </location>
</feature>
<evidence type="ECO:0000259" key="7">
    <source>
        <dbReference type="Pfam" id="PF25121"/>
    </source>
</evidence>
<feature type="region of interest" description="Disordered" evidence="5">
    <location>
        <begin position="330"/>
        <end position="379"/>
    </location>
</feature>
<feature type="domain" description="ESF1 RRM" evidence="7">
    <location>
        <begin position="257"/>
        <end position="449"/>
    </location>
</feature>
<evidence type="ECO:0000313" key="8">
    <source>
        <dbReference type="EMBL" id="PWN27382.1"/>
    </source>
</evidence>
<feature type="compositionally biased region" description="Acidic residues" evidence="5">
    <location>
        <begin position="97"/>
        <end position="115"/>
    </location>
</feature>
<dbReference type="PANTHER" id="PTHR12202">
    <property type="entry name" value="ESF1 HOMOLOG"/>
    <property type="match status" value="1"/>
</dbReference>
<dbReference type="PANTHER" id="PTHR12202:SF0">
    <property type="entry name" value="ESF1 HOMOLOG"/>
    <property type="match status" value="1"/>
</dbReference>
<keyword evidence="4" id="KW-0539">Nucleus</keyword>
<feature type="compositionally biased region" description="Polar residues" evidence="5">
    <location>
        <begin position="710"/>
        <end position="722"/>
    </location>
</feature>
<feature type="compositionally biased region" description="Acidic residues" evidence="5">
    <location>
        <begin position="131"/>
        <end position="156"/>
    </location>
</feature>
<dbReference type="AlphaFoldDB" id="A0A316UPZ5"/>
<keyword evidence="3" id="KW-0175">Coiled coil</keyword>
<name>A0A316UPZ5_9BASI</name>
<feature type="region of interest" description="Disordered" evidence="5">
    <location>
        <begin position="525"/>
        <end position="758"/>
    </location>
</feature>
<dbReference type="OrthoDB" id="431825at2759"/>
<evidence type="ECO:0000256" key="1">
    <source>
        <dbReference type="ARBA" id="ARBA00004604"/>
    </source>
</evidence>
<dbReference type="GO" id="GO:0006364">
    <property type="term" value="P:rRNA processing"/>
    <property type="evidence" value="ECO:0007669"/>
    <property type="project" value="InterPro"/>
</dbReference>
<dbReference type="InterPro" id="IPR012580">
    <property type="entry name" value="NUC153"/>
</dbReference>
<dbReference type="InterPro" id="IPR056750">
    <property type="entry name" value="RRM_ESF1"/>
</dbReference>
<feature type="compositionally biased region" description="Basic residues" evidence="5">
    <location>
        <begin position="355"/>
        <end position="368"/>
    </location>
</feature>
<sequence length="900" mass="99217">MAKNKGSKGSSSAPREHAPPTTDARFARLHTDPRFLRPQRDDAKVAVDERFKGLLGGKEGFGIHKQKAKVDRFGRKMSKGKSKEDEEMGKLYKAEQPEDTDESEEEEEEEDEEDEKAGPIDYARGAVELESSGDESSSEEESEGEGSDSDSGDETGDVAIGSAAVLRRERRRRAQRGEEDDDDDDDSDDDDDDSDDDDENIDEEAEKEIDPRALAALDAQAERVVAAEASEAGPSSSKAAAKRSKRKQATIEPGSETKRLAVVNMDWDHVRALDIYKVFSSLVSPHATRLPGTDVATTTAGSGHRASSSQQVKGLVESVRIYPSDFGRERMKREDIEGPPKDIFKSAEDGETAARRKAKKKSKGKKKRADSDEDDEDDAVFEVDEGAEFDEEALRKYQLDRLRYYYAIATFDSPLSARHVYDVVDGAEMERTANIFDLQFVPDEMDFPEVQDSDDVQGWRDEAKPGLDDAAAYRGADWATDALRHSKVKLTWDAPDPERMKVTRMGRQLTKGEIRDDDFRAYLASDSEDGESDEAEQQKPNGKGKGATAGRDRFRALMGLDGEEAGTNKGGVFGKSRSSAFEDARDDNDGEDGDMEITFLPGLSEAAARKAAGGSASKDGEKEETTLEKYMRKQREKKERRKAARAEQGLDDEDEEPQKGKPAPAAAADNDLGFDDPFFASGGEEDGEDLDAILAKEQAKEAKAKIKKPNPSNGVESRNTSALAEDDDNEDEGRHFSMQDVLKAESSKNGKKPNRWERKKLAKLAKRQAAENGDVAPSAALEAKKKLEAQPDFKLDTADPRFFSAATLDDHRFAVDPTHPSFMKTEGMTRALEERRKRGGGAPVEEGMAVKGPQGKKRKQEQKGSGADDTSELLASIKRREQQQQGKKGIKGDKKRKVDK</sequence>
<reference evidence="8 9" key="1">
    <citation type="journal article" date="2018" name="Mol. Biol. Evol.">
        <title>Broad Genomic Sampling Reveals a Smut Pathogenic Ancestry of the Fungal Clade Ustilaginomycotina.</title>
        <authorList>
            <person name="Kijpornyongpan T."/>
            <person name="Mondo S.J."/>
            <person name="Barry K."/>
            <person name="Sandor L."/>
            <person name="Lee J."/>
            <person name="Lipzen A."/>
            <person name="Pangilinan J."/>
            <person name="LaButti K."/>
            <person name="Hainaut M."/>
            <person name="Henrissat B."/>
            <person name="Grigoriev I.V."/>
            <person name="Spatafora J.W."/>
            <person name="Aime M.C."/>
        </authorList>
    </citation>
    <scope>NUCLEOTIDE SEQUENCE [LARGE SCALE GENOMIC DNA]</scope>
    <source>
        <strain evidence="8 9">MCA 5214</strain>
    </source>
</reference>
<feature type="compositionally biased region" description="Acidic residues" evidence="5">
    <location>
        <begin position="526"/>
        <end position="535"/>
    </location>
</feature>
<dbReference type="Proteomes" id="UP000245884">
    <property type="component" value="Unassembled WGS sequence"/>
</dbReference>
<organism evidence="8 9">
    <name type="scientific">Jaminaea rosea</name>
    <dbReference type="NCBI Taxonomy" id="1569628"/>
    <lineage>
        <taxon>Eukaryota</taxon>
        <taxon>Fungi</taxon>
        <taxon>Dikarya</taxon>
        <taxon>Basidiomycota</taxon>
        <taxon>Ustilaginomycotina</taxon>
        <taxon>Exobasidiomycetes</taxon>
        <taxon>Microstromatales</taxon>
        <taxon>Microstromatales incertae sedis</taxon>
        <taxon>Jaminaea</taxon>
    </lineage>
</organism>
<comment type="subcellular location">
    <subcellularLocation>
        <location evidence="1">Nucleus</location>
        <location evidence="1">Nucleolus</location>
    </subcellularLocation>
</comment>
<feature type="compositionally biased region" description="Basic and acidic residues" evidence="5">
    <location>
        <begin position="890"/>
        <end position="900"/>
    </location>
</feature>
<dbReference type="STRING" id="1569628.A0A316UPZ5"/>
<feature type="compositionally biased region" description="Low complexity" evidence="5">
    <location>
        <begin position="604"/>
        <end position="617"/>
    </location>
</feature>
<feature type="compositionally biased region" description="Acidic residues" evidence="5">
    <location>
        <begin position="584"/>
        <end position="595"/>
    </location>
</feature>
<feature type="compositionally biased region" description="Basic residues" evidence="5">
    <location>
        <begin position="749"/>
        <end position="758"/>
    </location>
</feature>
<evidence type="ECO:0000256" key="4">
    <source>
        <dbReference type="ARBA" id="ARBA00023242"/>
    </source>
</evidence>
<comment type="similarity">
    <text evidence="2">Belongs to the ESF1 family.</text>
</comment>
<evidence type="ECO:0000256" key="5">
    <source>
        <dbReference type="SAM" id="MobiDB-lite"/>
    </source>
</evidence>
<accession>A0A316UPZ5</accession>
<dbReference type="EMBL" id="KZ819668">
    <property type="protein sequence ID" value="PWN27382.1"/>
    <property type="molecule type" value="Genomic_DNA"/>
</dbReference>
<dbReference type="InterPro" id="IPR039754">
    <property type="entry name" value="Esf1"/>
</dbReference>
<feature type="compositionally biased region" description="Basic and acidic residues" evidence="5">
    <location>
        <begin position="732"/>
        <end position="748"/>
    </location>
</feature>
<evidence type="ECO:0000313" key="9">
    <source>
        <dbReference type="Proteomes" id="UP000245884"/>
    </source>
</evidence>
<feature type="compositionally biased region" description="Acidic residues" evidence="5">
    <location>
        <begin position="178"/>
        <end position="207"/>
    </location>
</feature>
<feature type="region of interest" description="Disordered" evidence="5">
    <location>
        <begin position="1"/>
        <end position="255"/>
    </location>
</feature>
<dbReference type="RefSeq" id="XP_025361994.1">
    <property type="nucleotide sequence ID" value="XM_025506219.1"/>
</dbReference>
<feature type="domain" description="NUC153" evidence="6">
    <location>
        <begin position="799"/>
        <end position="829"/>
    </location>
</feature>
<feature type="region of interest" description="Disordered" evidence="5">
    <location>
        <begin position="288"/>
        <end position="314"/>
    </location>
</feature>
<keyword evidence="9" id="KW-1185">Reference proteome</keyword>
<evidence type="ECO:0000256" key="3">
    <source>
        <dbReference type="ARBA" id="ARBA00023054"/>
    </source>
</evidence>
<dbReference type="GO" id="GO:0003723">
    <property type="term" value="F:RNA binding"/>
    <property type="evidence" value="ECO:0007669"/>
    <property type="project" value="TreeGrafter"/>
</dbReference>
<feature type="compositionally biased region" description="Low complexity" evidence="5">
    <location>
        <begin position="222"/>
        <end position="239"/>
    </location>
</feature>
<protein>
    <submittedName>
        <fullName evidence="8">Uncharacterized protein</fullName>
    </submittedName>
</protein>